<dbReference type="GO" id="GO:0004803">
    <property type="term" value="F:transposase activity"/>
    <property type="evidence" value="ECO:0007669"/>
    <property type="project" value="InterPro"/>
</dbReference>
<evidence type="ECO:0000313" key="2">
    <source>
        <dbReference type="EMBL" id="OIO07776.1"/>
    </source>
</evidence>
<feature type="domain" description="Transposase IS200-like" evidence="1">
    <location>
        <begin position="1"/>
        <end position="47"/>
    </location>
</feature>
<evidence type="ECO:0000259" key="1">
    <source>
        <dbReference type="Pfam" id="PF01797"/>
    </source>
</evidence>
<dbReference type="InterPro" id="IPR002686">
    <property type="entry name" value="Transposase_17"/>
</dbReference>
<feature type="non-terminal residue" evidence="2">
    <location>
        <position position="1"/>
    </location>
</feature>
<dbReference type="GO" id="GO:0003677">
    <property type="term" value="F:DNA binding"/>
    <property type="evidence" value="ECO:0007669"/>
    <property type="project" value="InterPro"/>
</dbReference>
<dbReference type="Pfam" id="PF01797">
    <property type="entry name" value="Y1_Tnp"/>
    <property type="match status" value="1"/>
</dbReference>
<comment type="caution">
    <text evidence="2">The sequence shown here is derived from an EMBL/GenBank/DDBJ whole genome shotgun (WGS) entry which is preliminary data.</text>
</comment>
<dbReference type="AlphaFoldDB" id="A0A1J4T8F1"/>
<dbReference type="Gene3D" id="3.30.70.1290">
    <property type="entry name" value="Transposase IS200-like"/>
    <property type="match status" value="1"/>
</dbReference>
<proteinExistence type="predicted"/>
<organism evidence="2 4">
    <name type="scientific">Candidatus Falkowbacteria bacterium CG1_02_41_21</name>
    <dbReference type="NCBI Taxonomy" id="1805147"/>
    <lineage>
        <taxon>Bacteria</taxon>
        <taxon>Candidatus Falkowiibacteriota</taxon>
    </lineage>
</organism>
<evidence type="ECO:0000313" key="3">
    <source>
        <dbReference type="EMBL" id="OIO08465.1"/>
    </source>
</evidence>
<evidence type="ECO:0000313" key="4">
    <source>
        <dbReference type="Proteomes" id="UP000182860"/>
    </source>
</evidence>
<protein>
    <recommendedName>
        <fullName evidence="1">Transposase IS200-like domain-containing protein</fullName>
    </recommendedName>
</protein>
<dbReference type="InterPro" id="IPR036515">
    <property type="entry name" value="Transposase_17_sf"/>
</dbReference>
<dbReference type="SUPFAM" id="SSF143422">
    <property type="entry name" value="Transposase IS200-like"/>
    <property type="match status" value="1"/>
</dbReference>
<name>A0A1J4T8F1_9BACT</name>
<sequence length="61" mass="6921">KSMSSAHLKKKFKFIKTMYLDGGIWSVGYFSSTIGLNEAQIKKYIAWQGQKDMPQVSTLGF</sequence>
<accession>A0A1J4T8F1</accession>
<dbReference type="EMBL" id="MNUV01000027">
    <property type="protein sequence ID" value="OIO07776.1"/>
    <property type="molecule type" value="Genomic_DNA"/>
</dbReference>
<dbReference type="Proteomes" id="UP000182860">
    <property type="component" value="Unassembled WGS sequence"/>
</dbReference>
<dbReference type="EMBL" id="MNUV01000005">
    <property type="protein sequence ID" value="OIO08465.1"/>
    <property type="molecule type" value="Genomic_DNA"/>
</dbReference>
<gene>
    <name evidence="3" type="ORF">AUJ35_00220</name>
    <name evidence="2" type="ORF">AUJ35_01485</name>
</gene>
<reference evidence="2 4" key="1">
    <citation type="journal article" date="2016" name="Environ. Microbiol.">
        <title>Genomic resolution of a cold subsurface aquifer community provides metabolic insights for novel microbes adapted to high CO concentrations.</title>
        <authorList>
            <person name="Probst A.J."/>
            <person name="Castelle C.J."/>
            <person name="Singh A."/>
            <person name="Brown C.T."/>
            <person name="Anantharaman K."/>
            <person name="Sharon I."/>
            <person name="Hug L.A."/>
            <person name="Burstein D."/>
            <person name="Emerson J.B."/>
            <person name="Thomas B.C."/>
            <person name="Banfield J.F."/>
        </authorList>
    </citation>
    <scope>NUCLEOTIDE SEQUENCE [LARGE SCALE GENOMIC DNA]</scope>
    <source>
        <strain evidence="2">CG1_02_41_21</strain>
    </source>
</reference>
<dbReference type="GO" id="GO:0006313">
    <property type="term" value="P:DNA transposition"/>
    <property type="evidence" value="ECO:0007669"/>
    <property type="project" value="InterPro"/>
</dbReference>